<name>A0ABX7MAA5_9RHOO</name>
<evidence type="ECO:0000313" key="2">
    <source>
        <dbReference type="Proteomes" id="UP000663570"/>
    </source>
</evidence>
<organism evidence="1 2">
    <name type="scientific">Niveibacterium microcysteis</name>
    <dbReference type="NCBI Taxonomy" id="2811415"/>
    <lineage>
        <taxon>Bacteria</taxon>
        <taxon>Pseudomonadati</taxon>
        <taxon>Pseudomonadota</taxon>
        <taxon>Betaproteobacteria</taxon>
        <taxon>Rhodocyclales</taxon>
        <taxon>Rhodocyclaceae</taxon>
        <taxon>Niveibacterium</taxon>
    </lineage>
</organism>
<accession>A0ABX7MAA5</accession>
<gene>
    <name evidence="1" type="ORF">JY500_08775</name>
</gene>
<proteinExistence type="predicted"/>
<reference evidence="1 2" key="1">
    <citation type="submission" date="2021-02" db="EMBL/GenBank/DDBJ databases">
        <title>Niveibacterium changnyeongensis HC41.</title>
        <authorList>
            <person name="Kang M."/>
        </authorList>
    </citation>
    <scope>NUCLEOTIDE SEQUENCE [LARGE SCALE GENOMIC DNA]</scope>
    <source>
        <strain evidence="1 2">HC41</strain>
    </source>
</reference>
<keyword evidence="2" id="KW-1185">Reference proteome</keyword>
<protein>
    <submittedName>
        <fullName evidence="1">Uncharacterized protein</fullName>
    </submittedName>
</protein>
<dbReference type="EMBL" id="CP071060">
    <property type="protein sequence ID" value="QSI78681.1"/>
    <property type="molecule type" value="Genomic_DNA"/>
</dbReference>
<dbReference type="Proteomes" id="UP000663570">
    <property type="component" value="Chromosome"/>
</dbReference>
<sequence length="135" mass="16156">MRYNNPRPNRRLFSNRDERKLGIQTVLTARQFHENAYMAGRDQAITILDVFVGLQQSRRLFNEHLRYEADREYIRGLLDALMPMMTDTQSFLRDKLKLERELRNCISDDFFDCAAGLLRQLRTTYKHYDPSEAHR</sequence>
<dbReference type="RefSeq" id="WP_206256082.1">
    <property type="nucleotide sequence ID" value="NZ_CP071060.1"/>
</dbReference>
<evidence type="ECO:0000313" key="1">
    <source>
        <dbReference type="EMBL" id="QSI78681.1"/>
    </source>
</evidence>